<sequence length="214" mass="24739">MISISGIEYQKELESLPFFNKSQARLLIGKTGRNLDAKLAQLKKVGYLVPLKKNLYVTDPYYQQTNRSFYGEYLAGILRSPSYLSLEYILAKEGIIPEGIVNFTSITLKSSRTYKNVAGTFLYRNLKPILFTGYIEDNWDEKIIRRATRAKALFDWLYLQKLSHPSAELSSDLRINWDRLTFADINEFGGYVSLSQSAKMSRILKIIQKIYVHR</sequence>
<comment type="caution">
    <text evidence="1">The sequence shown here is derived from an EMBL/GenBank/DDBJ whole genome shotgun (WGS) entry which is preliminary data.</text>
</comment>
<evidence type="ECO:0000313" key="1">
    <source>
        <dbReference type="EMBL" id="OGM58482.1"/>
    </source>
</evidence>
<dbReference type="Proteomes" id="UP000179018">
    <property type="component" value="Unassembled WGS sequence"/>
</dbReference>
<name>A0A1F8B397_9BACT</name>
<protein>
    <recommendedName>
        <fullName evidence="3">AbiEi antitoxin C-terminal domain-containing protein</fullName>
    </recommendedName>
</protein>
<accession>A0A1F8B397</accession>
<evidence type="ECO:0008006" key="3">
    <source>
        <dbReference type="Google" id="ProtNLM"/>
    </source>
</evidence>
<evidence type="ECO:0000313" key="2">
    <source>
        <dbReference type="Proteomes" id="UP000179018"/>
    </source>
</evidence>
<dbReference type="AlphaFoldDB" id="A0A1F8B397"/>
<dbReference type="STRING" id="1802516.A3A75_00750"/>
<reference evidence="1 2" key="1">
    <citation type="journal article" date="2016" name="Nat. Commun.">
        <title>Thousands of microbial genomes shed light on interconnected biogeochemical processes in an aquifer system.</title>
        <authorList>
            <person name="Anantharaman K."/>
            <person name="Brown C.T."/>
            <person name="Hug L.A."/>
            <person name="Sharon I."/>
            <person name="Castelle C.J."/>
            <person name="Probst A.J."/>
            <person name="Thomas B.C."/>
            <person name="Singh A."/>
            <person name="Wilkins M.J."/>
            <person name="Karaoz U."/>
            <person name="Brodie E.L."/>
            <person name="Williams K.H."/>
            <person name="Hubbard S.S."/>
            <person name="Banfield J.F."/>
        </authorList>
    </citation>
    <scope>NUCLEOTIDE SEQUENCE [LARGE SCALE GENOMIC DNA]</scope>
</reference>
<proteinExistence type="predicted"/>
<gene>
    <name evidence="1" type="ORF">A3A75_00750</name>
</gene>
<dbReference type="EMBL" id="MGHC01000035">
    <property type="protein sequence ID" value="OGM58482.1"/>
    <property type="molecule type" value="Genomic_DNA"/>
</dbReference>
<organism evidence="1 2">
    <name type="scientific">Candidatus Woesebacteria bacterium RIFCSPLOWO2_01_FULL_39_10</name>
    <dbReference type="NCBI Taxonomy" id="1802516"/>
    <lineage>
        <taxon>Bacteria</taxon>
        <taxon>Candidatus Woeseibacteriota</taxon>
    </lineage>
</organism>